<evidence type="ECO:0008006" key="3">
    <source>
        <dbReference type="Google" id="ProtNLM"/>
    </source>
</evidence>
<accession>A0A423PSF9</accession>
<evidence type="ECO:0000313" key="2">
    <source>
        <dbReference type="Proteomes" id="UP000283993"/>
    </source>
</evidence>
<sequence length="401" mass="42522">MRAFALRLLVLAVVLAGLAALAVTLWHGALDRYAGAWRHAPEDAAWVLSDRARSLVDAAFADADGRPVRDGRAAAGIGFAAREADALGGGRHPLAWLSDRVRAHAAGVDGDADAPQAEYAARLMRQIAAMPGDYRARVFARDAVFAADGRAEPERSLNVIANTRARDLAAQAPAQLGAAVSVHPYRADAVDAIVGWAEAGITHLGWWPVAQGIDLDDPRVAEAYAAMAEHGMTLHLPVGARTAENGASGWVDPSALRAPLEAGVRVVATLGGAHGEDGQRLMPGLFALLREPAGRDALAVDLAGVLSADRLDDVLRPLLQHPQFFGRLRYASDYPQSAIAATIRLSALVDGGFLDPALVAPLRELYDVNPLLFVFVTLRQVRLPATELRLPEGVFFGEPVS</sequence>
<dbReference type="EMBL" id="AYKH01000009">
    <property type="protein sequence ID" value="ROO28549.1"/>
    <property type="molecule type" value="Genomic_DNA"/>
</dbReference>
<dbReference type="Gene3D" id="3.20.20.140">
    <property type="entry name" value="Metal-dependent hydrolases"/>
    <property type="match status" value="1"/>
</dbReference>
<dbReference type="Proteomes" id="UP000283993">
    <property type="component" value="Unassembled WGS sequence"/>
</dbReference>
<evidence type="ECO:0000313" key="1">
    <source>
        <dbReference type="EMBL" id="ROO28549.1"/>
    </source>
</evidence>
<dbReference type="RefSeq" id="WP_123630629.1">
    <property type="nucleotide sequence ID" value="NZ_AYKH01000009.1"/>
</dbReference>
<comment type="caution">
    <text evidence="1">The sequence shown here is derived from an EMBL/GenBank/DDBJ whole genome shotgun (WGS) entry which is preliminary data.</text>
</comment>
<proteinExistence type="predicted"/>
<reference evidence="1 2" key="1">
    <citation type="submission" date="2013-10" db="EMBL/GenBank/DDBJ databases">
        <title>Salinisphaera orenii MK-B5 Genome Sequencing.</title>
        <authorList>
            <person name="Lai Q."/>
            <person name="Li C."/>
            <person name="Shao Z."/>
        </authorList>
    </citation>
    <scope>NUCLEOTIDE SEQUENCE [LARGE SCALE GENOMIC DNA]</scope>
    <source>
        <strain evidence="1 2">MK-B5</strain>
    </source>
</reference>
<keyword evidence="2" id="KW-1185">Reference proteome</keyword>
<organism evidence="1 2">
    <name type="scientific">Salinisphaera orenii MK-B5</name>
    <dbReference type="NCBI Taxonomy" id="856730"/>
    <lineage>
        <taxon>Bacteria</taxon>
        <taxon>Pseudomonadati</taxon>
        <taxon>Pseudomonadota</taxon>
        <taxon>Gammaproteobacteria</taxon>
        <taxon>Salinisphaerales</taxon>
        <taxon>Salinisphaeraceae</taxon>
        <taxon>Salinisphaera</taxon>
    </lineage>
</organism>
<gene>
    <name evidence="1" type="ORF">SAOR_05940</name>
</gene>
<dbReference type="AlphaFoldDB" id="A0A423PSF9"/>
<protein>
    <recommendedName>
        <fullName evidence="3">Amidohydrolase-related domain-containing protein</fullName>
    </recommendedName>
</protein>
<name>A0A423PSF9_9GAMM</name>
<dbReference type="InterPro" id="IPR032466">
    <property type="entry name" value="Metal_Hydrolase"/>
</dbReference>
<dbReference type="SUPFAM" id="SSF51556">
    <property type="entry name" value="Metallo-dependent hydrolases"/>
    <property type="match status" value="1"/>
</dbReference>